<dbReference type="SUPFAM" id="SSF53067">
    <property type="entry name" value="Actin-like ATPase domain"/>
    <property type="match status" value="2"/>
</dbReference>
<dbReference type="Gene3D" id="3.30.420.40">
    <property type="match status" value="2"/>
</dbReference>
<keyword evidence="3" id="KW-1185">Reference proteome</keyword>
<proteinExistence type="predicted"/>
<comment type="caution">
    <text evidence="2">The sequence shown here is derived from an EMBL/GenBank/DDBJ whole genome shotgun (WGS) entry which is preliminary data.</text>
</comment>
<gene>
    <name evidence="2" type="ORF">WAK64_17465</name>
</gene>
<dbReference type="EMBL" id="JBBAXC010000016">
    <property type="protein sequence ID" value="MEI5908840.1"/>
    <property type="molecule type" value="Genomic_DNA"/>
</dbReference>
<name>A0ABU8HHW1_9BACI</name>
<keyword evidence="2" id="KW-0132">Cell division</keyword>
<accession>A0ABU8HHW1</accession>
<dbReference type="Proteomes" id="UP001312865">
    <property type="component" value="Unassembled WGS sequence"/>
</dbReference>
<dbReference type="InterPro" id="IPR003494">
    <property type="entry name" value="SHS2_FtsA"/>
</dbReference>
<organism evidence="2 3">
    <name type="scientific">Bacillus spongiae</name>
    <dbReference type="NCBI Taxonomy" id="2683610"/>
    <lineage>
        <taxon>Bacteria</taxon>
        <taxon>Bacillati</taxon>
        <taxon>Bacillota</taxon>
        <taxon>Bacilli</taxon>
        <taxon>Bacillales</taxon>
        <taxon>Bacillaceae</taxon>
        <taxon>Bacillus</taxon>
    </lineage>
</organism>
<dbReference type="PANTHER" id="PTHR32432">
    <property type="entry name" value="CELL DIVISION PROTEIN FTSA-RELATED"/>
    <property type="match status" value="1"/>
</dbReference>
<protein>
    <submittedName>
        <fullName evidence="2">Cell division protein FtsA</fullName>
    </submittedName>
</protein>
<dbReference type="SMART" id="SM00842">
    <property type="entry name" value="FtsA"/>
    <property type="match status" value="1"/>
</dbReference>
<evidence type="ECO:0000313" key="3">
    <source>
        <dbReference type="Proteomes" id="UP001312865"/>
    </source>
</evidence>
<dbReference type="InterPro" id="IPR050696">
    <property type="entry name" value="FtsA/MreB"/>
</dbReference>
<dbReference type="GO" id="GO:0051301">
    <property type="term" value="P:cell division"/>
    <property type="evidence" value="ECO:0007669"/>
    <property type="project" value="UniProtKB-KW"/>
</dbReference>
<dbReference type="InterPro" id="IPR043129">
    <property type="entry name" value="ATPase_NBD"/>
</dbReference>
<dbReference type="PANTHER" id="PTHR32432:SF3">
    <property type="entry name" value="ETHANOLAMINE UTILIZATION PROTEIN EUTJ"/>
    <property type="match status" value="1"/>
</dbReference>
<dbReference type="RefSeq" id="WP_336588284.1">
    <property type="nucleotide sequence ID" value="NZ_JBBAXC010000016.1"/>
</dbReference>
<reference evidence="2 3" key="1">
    <citation type="journal article" date="2018" name="J. Microbiol.">
        <title>Bacillus spongiae sp. nov., isolated from sponge of Jeju Island.</title>
        <authorList>
            <person name="Lee G.E."/>
            <person name="Im W.T."/>
            <person name="Park J.S."/>
        </authorList>
    </citation>
    <scope>NUCLEOTIDE SEQUENCE [LARGE SCALE GENOMIC DNA]</scope>
    <source>
        <strain evidence="2 3">135PIL107-10</strain>
    </source>
</reference>
<evidence type="ECO:0000313" key="2">
    <source>
        <dbReference type="EMBL" id="MEI5908840.1"/>
    </source>
</evidence>
<sequence>MQTEKKIFALDIGTRSVVGIILEEKDNFFKIVEVLSIEHKERAMVDGQIHDVLAVSETIIKVKQQLEKRHGPLTKVCVAAAGRALKTQLAQSSIDIHGKPLMTQDDILHLELSAVQQAQALAAEKQQAENSIHYYCVGYSVLHFKLDDEEIGSLVDQQGHTATVKIIATFLPKIVVESLLSALKRSNLEMEALTLEPIAAINVLIPPSMRRLNVALIDIGAGTSDIAITEGGTITAYGMVPTAGDEITEAISDALLLDFPSAEITKRSVSENDSIEYTDILGYSSKISRNELIAQISNSIHHLAHTIATEITQLNQGRPPKAVMLVGGGSQTPELASYLATALNLPENRVALRGISAIEHIEFNTEEKYGPELVTPIGIAIAAKKAPVQYVTAYVNSQPVRLFEVKTLTVGDCLLATGLKISKLYGKPGMAMMIQINDQTVTIPGQYGEAPLILINGEPCSFDTPISNNDELTIKTGKDGLSASITISDLVDYSCPKTIYINDKLIQIPVTVLKNGEKVEKNEPVIDRDNITIIEHSSLRDLIQNNQESWQVSLHQFHIILNGKKTYFPIFSSKVMANGQEVKSSYIPSEGDKINFISPKEVTWKDICEKKYLPRDQHIVITFNGQEVKLSKKQIVAYRNGEELEDHSIICSGDSISYKTLENSNFIFQDLFRHIEVNMPKNAGGNFHLLKNGEATTFYNQIQAGDALEIHWPDAIH</sequence>
<feature type="domain" description="SHS2" evidence="1">
    <location>
        <begin position="7"/>
        <end position="204"/>
    </location>
</feature>
<dbReference type="Pfam" id="PF14450">
    <property type="entry name" value="FtsA"/>
    <property type="match status" value="1"/>
</dbReference>
<evidence type="ECO:0000259" key="1">
    <source>
        <dbReference type="SMART" id="SM00842"/>
    </source>
</evidence>
<keyword evidence="2" id="KW-0131">Cell cycle</keyword>
<dbReference type="CDD" id="cd24004">
    <property type="entry name" value="ASKHA_NBD_PilM-like"/>
    <property type="match status" value="1"/>
</dbReference>